<feature type="compositionally biased region" description="Pro residues" evidence="1">
    <location>
        <begin position="140"/>
        <end position="151"/>
    </location>
</feature>
<organism evidence="2 3">
    <name type="scientific">Pleuronectes platessa</name>
    <name type="common">European plaice</name>
    <dbReference type="NCBI Taxonomy" id="8262"/>
    <lineage>
        <taxon>Eukaryota</taxon>
        <taxon>Metazoa</taxon>
        <taxon>Chordata</taxon>
        <taxon>Craniata</taxon>
        <taxon>Vertebrata</taxon>
        <taxon>Euteleostomi</taxon>
        <taxon>Actinopterygii</taxon>
        <taxon>Neopterygii</taxon>
        <taxon>Teleostei</taxon>
        <taxon>Neoteleostei</taxon>
        <taxon>Acanthomorphata</taxon>
        <taxon>Carangaria</taxon>
        <taxon>Pleuronectiformes</taxon>
        <taxon>Pleuronectoidei</taxon>
        <taxon>Pleuronectidae</taxon>
        <taxon>Pleuronectes</taxon>
    </lineage>
</organism>
<reference evidence="2" key="1">
    <citation type="submission" date="2020-03" db="EMBL/GenBank/DDBJ databases">
        <authorList>
            <person name="Weist P."/>
        </authorList>
    </citation>
    <scope>NUCLEOTIDE SEQUENCE</scope>
</reference>
<comment type="caution">
    <text evidence="2">The sequence shown here is derived from an EMBL/GenBank/DDBJ whole genome shotgun (WGS) entry which is preliminary data.</text>
</comment>
<dbReference type="Proteomes" id="UP001153269">
    <property type="component" value="Unassembled WGS sequence"/>
</dbReference>
<protein>
    <submittedName>
        <fullName evidence="2">Uncharacterized protein</fullName>
    </submittedName>
</protein>
<feature type="region of interest" description="Disordered" evidence="1">
    <location>
        <begin position="122"/>
        <end position="151"/>
    </location>
</feature>
<keyword evidence="3" id="KW-1185">Reference proteome</keyword>
<sequence>MVKSGAKHSLLKQDGETEDEFVFPFDGWKENRHSSNQSRIRGYVVRPQKKWTQEASHGEEDEPCWTISLLGLVSAEVGVKTKQEGWRLMAEPKLQRNLIAPSIYVELKGNLLGCDSRTQMGMSGKQREGGEAAYCSAPKGVPPQYPISPPQ</sequence>
<dbReference type="AlphaFoldDB" id="A0A9N7Z9F5"/>
<evidence type="ECO:0000256" key="1">
    <source>
        <dbReference type="SAM" id="MobiDB-lite"/>
    </source>
</evidence>
<dbReference type="EMBL" id="CADEAL010004172">
    <property type="protein sequence ID" value="CAB1453494.1"/>
    <property type="molecule type" value="Genomic_DNA"/>
</dbReference>
<evidence type="ECO:0000313" key="3">
    <source>
        <dbReference type="Proteomes" id="UP001153269"/>
    </source>
</evidence>
<accession>A0A9N7Z9F5</accession>
<name>A0A9N7Z9F5_PLEPL</name>
<gene>
    <name evidence="2" type="ORF">PLEPLA_LOCUS41248</name>
</gene>
<evidence type="ECO:0000313" key="2">
    <source>
        <dbReference type="EMBL" id="CAB1453494.1"/>
    </source>
</evidence>
<proteinExistence type="predicted"/>